<comment type="caution">
    <text evidence="2">The sequence shown here is derived from an EMBL/GenBank/DDBJ whole genome shotgun (WGS) entry which is preliminary data.</text>
</comment>
<evidence type="ECO:0000313" key="2">
    <source>
        <dbReference type="EMBL" id="MCE3217079.1"/>
    </source>
</evidence>
<keyword evidence="3" id="KW-1185">Reference proteome</keyword>
<evidence type="ECO:0000256" key="1">
    <source>
        <dbReference type="SAM" id="MobiDB-lite"/>
    </source>
</evidence>
<feature type="non-terminal residue" evidence="2">
    <location>
        <position position="77"/>
    </location>
</feature>
<feature type="non-terminal residue" evidence="2">
    <location>
        <position position="1"/>
    </location>
</feature>
<feature type="region of interest" description="Disordered" evidence="1">
    <location>
        <begin position="34"/>
        <end position="77"/>
    </location>
</feature>
<accession>A0ABS8X003</accession>
<feature type="compositionally biased region" description="Low complexity" evidence="1">
    <location>
        <begin position="59"/>
        <end position="71"/>
    </location>
</feature>
<sequence>TLEGIKANPSSILDDIMITRSIIIQIEETVPELTPEEIASSFEEEFSRLSEDDKDVEYPSSDHPSYSTSSPLAFREC</sequence>
<dbReference type="Proteomes" id="UP000823775">
    <property type="component" value="Unassembled WGS sequence"/>
</dbReference>
<evidence type="ECO:0000313" key="3">
    <source>
        <dbReference type="Proteomes" id="UP000823775"/>
    </source>
</evidence>
<gene>
    <name evidence="2" type="ORF">HAX54_010272</name>
</gene>
<dbReference type="EMBL" id="JACEIK010015635">
    <property type="protein sequence ID" value="MCE3217079.1"/>
    <property type="molecule type" value="Genomic_DNA"/>
</dbReference>
<name>A0ABS8X003_DATST</name>
<organism evidence="2 3">
    <name type="scientific">Datura stramonium</name>
    <name type="common">Jimsonweed</name>
    <name type="synonym">Common thornapple</name>
    <dbReference type="NCBI Taxonomy" id="4076"/>
    <lineage>
        <taxon>Eukaryota</taxon>
        <taxon>Viridiplantae</taxon>
        <taxon>Streptophyta</taxon>
        <taxon>Embryophyta</taxon>
        <taxon>Tracheophyta</taxon>
        <taxon>Spermatophyta</taxon>
        <taxon>Magnoliopsida</taxon>
        <taxon>eudicotyledons</taxon>
        <taxon>Gunneridae</taxon>
        <taxon>Pentapetalae</taxon>
        <taxon>asterids</taxon>
        <taxon>lamiids</taxon>
        <taxon>Solanales</taxon>
        <taxon>Solanaceae</taxon>
        <taxon>Solanoideae</taxon>
        <taxon>Datureae</taxon>
        <taxon>Datura</taxon>
    </lineage>
</organism>
<protein>
    <submittedName>
        <fullName evidence="2">Uncharacterized protein</fullName>
    </submittedName>
</protein>
<proteinExistence type="predicted"/>
<reference evidence="2 3" key="1">
    <citation type="journal article" date="2021" name="BMC Genomics">
        <title>Datura genome reveals duplications of psychoactive alkaloid biosynthetic genes and high mutation rate following tissue culture.</title>
        <authorList>
            <person name="Rajewski A."/>
            <person name="Carter-House D."/>
            <person name="Stajich J."/>
            <person name="Litt A."/>
        </authorList>
    </citation>
    <scope>NUCLEOTIDE SEQUENCE [LARGE SCALE GENOMIC DNA]</scope>
    <source>
        <strain evidence="2">AR-01</strain>
    </source>
</reference>